<dbReference type="GO" id="GO:0030975">
    <property type="term" value="F:thiamine binding"/>
    <property type="evidence" value="ECO:0007669"/>
    <property type="project" value="TreeGrafter"/>
</dbReference>
<keyword evidence="1 2" id="KW-0732">Signal</keyword>
<evidence type="ECO:0000313" key="4">
    <source>
        <dbReference type="Proteomes" id="UP001139447"/>
    </source>
</evidence>
<proteinExistence type="predicted"/>
<feature type="signal peptide" evidence="2">
    <location>
        <begin position="1"/>
        <end position="23"/>
    </location>
</feature>
<feature type="chain" id="PRO_5040866305" evidence="2">
    <location>
        <begin position="24"/>
        <end position="342"/>
    </location>
</feature>
<dbReference type="Proteomes" id="UP001139447">
    <property type="component" value="Unassembled WGS sequence"/>
</dbReference>
<keyword evidence="4" id="KW-1185">Reference proteome</keyword>
<dbReference type="GO" id="GO:0030288">
    <property type="term" value="C:outer membrane-bounded periplasmic space"/>
    <property type="evidence" value="ECO:0007669"/>
    <property type="project" value="TreeGrafter"/>
</dbReference>
<dbReference type="GO" id="GO:0015888">
    <property type="term" value="P:thiamine transport"/>
    <property type="evidence" value="ECO:0007669"/>
    <property type="project" value="TreeGrafter"/>
</dbReference>
<comment type="caution">
    <text evidence="3">The sequence shown here is derived from an EMBL/GenBank/DDBJ whole genome shotgun (WGS) entry which is preliminary data.</text>
</comment>
<dbReference type="SUPFAM" id="SSF53850">
    <property type="entry name" value="Periplasmic binding protein-like II"/>
    <property type="match status" value="1"/>
</dbReference>
<accession>A0A9X1VVQ3</accession>
<dbReference type="RefSeq" id="WP_243306680.1">
    <property type="nucleotide sequence ID" value="NZ_JALGBI010000001.1"/>
</dbReference>
<reference evidence="3" key="1">
    <citation type="submission" date="2022-03" db="EMBL/GenBank/DDBJ databases">
        <authorList>
            <person name="Woo C.Y."/>
        </authorList>
    </citation>
    <scope>NUCLEOTIDE SEQUENCE</scope>
    <source>
        <strain evidence="3">CYS-02</strain>
    </source>
</reference>
<name>A0A9X1VVQ3_9BURK</name>
<dbReference type="EMBL" id="JALGBI010000001">
    <property type="protein sequence ID" value="MCJ0764113.1"/>
    <property type="molecule type" value="Genomic_DNA"/>
</dbReference>
<evidence type="ECO:0000313" key="3">
    <source>
        <dbReference type="EMBL" id="MCJ0764113.1"/>
    </source>
</evidence>
<dbReference type="AlphaFoldDB" id="A0A9X1VVQ3"/>
<dbReference type="PANTHER" id="PTHR30006:SF2">
    <property type="entry name" value="ABC TRANSPORTER SUBSTRATE-BINDING PROTEIN"/>
    <property type="match status" value="1"/>
</dbReference>
<dbReference type="InterPro" id="IPR006059">
    <property type="entry name" value="SBP"/>
</dbReference>
<dbReference type="Gene3D" id="3.40.190.10">
    <property type="entry name" value="Periplasmic binding protein-like II"/>
    <property type="match status" value="2"/>
</dbReference>
<gene>
    <name evidence="3" type="ORF">MMF98_12930</name>
</gene>
<evidence type="ECO:0000256" key="1">
    <source>
        <dbReference type="ARBA" id="ARBA00022729"/>
    </source>
</evidence>
<evidence type="ECO:0000256" key="2">
    <source>
        <dbReference type="SAM" id="SignalP"/>
    </source>
</evidence>
<dbReference type="PANTHER" id="PTHR30006">
    <property type="entry name" value="THIAMINE-BINDING PERIPLASMIC PROTEIN-RELATED"/>
    <property type="match status" value="1"/>
</dbReference>
<organism evidence="3 4">
    <name type="scientific">Variovorax terrae</name>
    <dbReference type="NCBI Taxonomy" id="2923278"/>
    <lineage>
        <taxon>Bacteria</taxon>
        <taxon>Pseudomonadati</taxon>
        <taxon>Pseudomonadota</taxon>
        <taxon>Betaproteobacteria</taxon>
        <taxon>Burkholderiales</taxon>
        <taxon>Comamonadaceae</taxon>
        <taxon>Variovorax</taxon>
    </lineage>
</organism>
<protein>
    <submittedName>
        <fullName evidence="3">Polyamine ABC transporter substrate-binding protein</fullName>
    </submittedName>
</protein>
<dbReference type="Pfam" id="PF13416">
    <property type="entry name" value="SBP_bac_8"/>
    <property type="match status" value="1"/>
</dbReference>
<dbReference type="CDD" id="cd13589">
    <property type="entry name" value="PBP2_polyamine_RpCGA009"/>
    <property type="match status" value="1"/>
</dbReference>
<dbReference type="GO" id="GO:0030976">
    <property type="term" value="F:thiamine pyrophosphate binding"/>
    <property type="evidence" value="ECO:0007669"/>
    <property type="project" value="TreeGrafter"/>
</dbReference>
<sequence length="342" mass="37384">MKAVVRCGLGLAAAVLLASGAAAQERTLVLSAFGVSQDLLRKDLYAPFEAKCKCKVVVNVGNSADRLAKLEARKGNPEVDVAVLADFSALEAAQKDLIEPIDVSRLSNYGKLYDLAKDPIGNHYGVGYTYFATSIIYRSDKVKINSWADLWKPELKGRLALPNITTTQAPLMLMMVDKAFGGTSPDFSTAIGKVAGIKGDVVTFYERSAQLVQLFQQDEIYAAVTGRFNWPLVRKLNMPLAWATPKEGLTGGTNVLVIPKGAKNKDLAYAFINEWISTEAQTRIAMDLVDSPANKDVKLPPEVAEVLTYGKDTVKALNLIPPTQMLLHRKDWVNGWNARIAR</sequence>